<evidence type="ECO:0000313" key="5">
    <source>
        <dbReference type="EMBL" id="CAF0867862.1"/>
    </source>
</evidence>
<evidence type="ECO:0000256" key="3">
    <source>
        <dbReference type="SAM" id="MobiDB-lite"/>
    </source>
</evidence>
<dbReference type="EMBL" id="CAJNOJ010000230">
    <property type="protein sequence ID" value="CAF1315684.1"/>
    <property type="molecule type" value="Genomic_DNA"/>
</dbReference>
<keyword evidence="7" id="KW-1185">Reference proteome</keyword>
<dbReference type="SMART" id="SM00369">
    <property type="entry name" value="LRR_TYP"/>
    <property type="match status" value="3"/>
</dbReference>
<keyword evidence="4" id="KW-1133">Transmembrane helix</keyword>
<dbReference type="PANTHER" id="PTHR24366:SF96">
    <property type="entry name" value="LEUCINE RICH REPEAT CONTAINING 53"/>
    <property type="match status" value="1"/>
</dbReference>
<proteinExistence type="predicted"/>
<feature type="region of interest" description="Disordered" evidence="3">
    <location>
        <begin position="896"/>
        <end position="951"/>
    </location>
</feature>
<keyword evidence="1" id="KW-0433">Leucine-rich repeat</keyword>
<dbReference type="EMBL" id="CAJNOR010000286">
    <property type="protein sequence ID" value="CAF0867862.1"/>
    <property type="molecule type" value="Genomic_DNA"/>
</dbReference>
<dbReference type="PROSITE" id="PS51450">
    <property type="entry name" value="LRR"/>
    <property type="match status" value="2"/>
</dbReference>
<feature type="region of interest" description="Disordered" evidence="3">
    <location>
        <begin position="706"/>
        <end position="771"/>
    </location>
</feature>
<dbReference type="OrthoDB" id="694479at2759"/>
<accession>A0A815ERD3</accession>
<keyword evidence="4" id="KW-0812">Transmembrane</keyword>
<feature type="compositionally biased region" description="Low complexity" evidence="3">
    <location>
        <begin position="898"/>
        <end position="909"/>
    </location>
</feature>
<keyword evidence="4" id="KW-0472">Membrane</keyword>
<feature type="region of interest" description="Disordered" evidence="3">
    <location>
        <begin position="808"/>
        <end position="845"/>
    </location>
</feature>
<dbReference type="InterPro" id="IPR003591">
    <property type="entry name" value="Leu-rich_rpt_typical-subtyp"/>
</dbReference>
<evidence type="ECO:0000256" key="2">
    <source>
        <dbReference type="ARBA" id="ARBA00022737"/>
    </source>
</evidence>
<evidence type="ECO:0000313" key="6">
    <source>
        <dbReference type="EMBL" id="CAF1315684.1"/>
    </source>
</evidence>
<protein>
    <submittedName>
        <fullName evidence="6">Uncharacterized protein</fullName>
    </submittedName>
</protein>
<sequence>MPFLWQTYLGTHECNRSIIGQTMTFACPQNVSNQMLRLSDLTSDQLENITVFIGQGLPNPVNASQSLPGPFTSIPPNICMIPNLITVIFANNKINSVDPTGYLSECLSSLVTLDLSYNQITMFPSYLIYNTPTLKNLYFQHNNLTEVPANAFYDISTLEIINFAYNQLTAVELWILDVKTSADFSYNQITSITNKYLYSSITTRSMTGKVSLTGNGPTINFTDVVYEMYNQCEEVVQWYFGNSEDPPEPYFTKKLGFLDFGTTVIDCSCAQLYFLKQATPVLSVSTTYPILNTICSNSSQNNTYTRLFNSSCANSLFDTISTAPFTQTYPRFCRINESDESALTAKTNMSAPSFNASTYPHYATVDMNPGTCFFTFTNLTTVNIQCTNDTSNNASRIPAALLSNTSMSSVTRVTFTPAASSLPTYLCSLPSRQIDLSYQAFTALSDTTFPCLDYFTKVSVSHNTLTSVSISNGNFKNLTSLDLSSNMLTMIPYSVLTPTPTSLNYLDLRNNSITYLDFFIYTRKNITINLDNNPINVTNILNPQNSTLANNTNSTATIVLPESVTDSTVIIDDTTVIAYGLCNDFQTLNSILTSLDSTTNIRLNCNCSSINLKQLYLAQGINITDLYPCANEADTASFGNLSLASCPSRASFSNGLCSNTTSTNTTTTTTTTTVTASNTTTTTAVTEGNATTTTTAAAASNTTTTTAVTGGNATTTTTTSSPFGSSVNPGNTSSSSNATTTTTTTTASVSNTNSTDGGSGLQSSNQNNSDSNRTGLIVGLVVGIVGFLILLAALIAAILLYRYCRGGGGGTEKRRVSRTTVKGSTKGDGQAPGVTPTDRFHSRNSRGVKLAPISSTSSQFPTGPVGTVVPNSTNLTAPVHNPIVRGPVRGIPLRPLASTSSIGSPTTTTLGNPAPLHLTSSSPMSPSPFTQPHAPRPILPHMLNTGGSGFA</sequence>
<dbReference type="InterPro" id="IPR032675">
    <property type="entry name" value="LRR_dom_sf"/>
</dbReference>
<organism evidence="6 8">
    <name type="scientific">Adineta ricciae</name>
    <name type="common">Rotifer</name>
    <dbReference type="NCBI Taxonomy" id="249248"/>
    <lineage>
        <taxon>Eukaryota</taxon>
        <taxon>Metazoa</taxon>
        <taxon>Spiralia</taxon>
        <taxon>Gnathifera</taxon>
        <taxon>Rotifera</taxon>
        <taxon>Eurotatoria</taxon>
        <taxon>Bdelloidea</taxon>
        <taxon>Adinetida</taxon>
        <taxon>Adinetidae</taxon>
        <taxon>Adineta</taxon>
    </lineage>
</organism>
<dbReference type="AlphaFoldDB" id="A0A815ERD3"/>
<dbReference type="Proteomes" id="UP000663828">
    <property type="component" value="Unassembled WGS sequence"/>
</dbReference>
<dbReference type="InterPro" id="IPR001611">
    <property type="entry name" value="Leu-rich_rpt"/>
</dbReference>
<dbReference type="Gene3D" id="3.80.10.10">
    <property type="entry name" value="Ribonuclease Inhibitor"/>
    <property type="match status" value="2"/>
</dbReference>
<name>A0A815ERD3_ADIRI</name>
<keyword evidence="2" id="KW-0677">Repeat</keyword>
<dbReference type="SUPFAM" id="SSF52058">
    <property type="entry name" value="L domain-like"/>
    <property type="match status" value="1"/>
</dbReference>
<evidence type="ECO:0000256" key="4">
    <source>
        <dbReference type="SAM" id="Phobius"/>
    </source>
</evidence>
<evidence type="ECO:0000313" key="8">
    <source>
        <dbReference type="Proteomes" id="UP000663852"/>
    </source>
</evidence>
<comment type="caution">
    <text evidence="6">The sequence shown here is derived from an EMBL/GenBank/DDBJ whole genome shotgun (WGS) entry which is preliminary data.</text>
</comment>
<dbReference type="Proteomes" id="UP000663852">
    <property type="component" value="Unassembled WGS sequence"/>
</dbReference>
<evidence type="ECO:0000313" key="7">
    <source>
        <dbReference type="Proteomes" id="UP000663828"/>
    </source>
</evidence>
<feature type="transmembrane region" description="Helical" evidence="4">
    <location>
        <begin position="776"/>
        <end position="801"/>
    </location>
</feature>
<reference evidence="6" key="1">
    <citation type="submission" date="2021-02" db="EMBL/GenBank/DDBJ databases">
        <authorList>
            <person name="Nowell W R."/>
        </authorList>
    </citation>
    <scope>NUCLEOTIDE SEQUENCE</scope>
</reference>
<dbReference type="PANTHER" id="PTHR24366">
    <property type="entry name" value="IG(IMMUNOGLOBULIN) AND LRR(LEUCINE RICH REPEAT) DOMAINS"/>
    <property type="match status" value="1"/>
</dbReference>
<evidence type="ECO:0000256" key="1">
    <source>
        <dbReference type="ARBA" id="ARBA00022614"/>
    </source>
</evidence>
<gene>
    <name evidence="6" type="ORF">EDS130_LOCUS31389</name>
    <name evidence="5" type="ORF">XAT740_LOCUS6334</name>
</gene>